<keyword evidence="2" id="KW-1185">Reference proteome</keyword>
<sequence length="235" mass="26828">MSAFHYLRSLSVSLAAVIRFADVGAELQSLLKTRPRLESLSLWCCGGLRLASLAKLCPELKTLRLVSCEISSDDTPLHYDAFPKLRTVELCIRLLKVVFDAFFYATSGTLRNLRLVGDASCRGCLHDEPISFPCLEELTLGIAFTIDALQREPEDLHNLLTSLPALRHLSTDSYDLFRELLRSIRQCLSDLVRMRILLRPTSLRWEQRRRGVCYQRLFESRDVIRLSHGSQNFLS</sequence>
<dbReference type="Gene3D" id="3.80.10.10">
    <property type="entry name" value="Ribonuclease Inhibitor"/>
    <property type="match status" value="1"/>
</dbReference>
<comment type="caution">
    <text evidence="1">The sequence shown here is derived from an EMBL/GenBank/DDBJ whole genome shotgun (WGS) entry which is preliminary data.</text>
</comment>
<organism evidence="1 2">
    <name type="scientific">Amblyomma americanum</name>
    <name type="common">Lone star tick</name>
    <dbReference type="NCBI Taxonomy" id="6943"/>
    <lineage>
        <taxon>Eukaryota</taxon>
        <taxon>Metazoa</taxon>
        <taxon>Ecdysozoa</taxon>
        <taxon>Arthropoda</taxon>
        <taxon>Chelicerata</taxon>
        <taxon>Arachnida</taxon>
        <taxon>Acari</taxon>
        <taxon>Parasitiformes</taxon>
        <taxon>Ixodida</taxon>
        <taxon>Ixodoidea</taxon>
        <taxon>Ixodidae</taxon>
        <taxon>Amblyomminae</taxon>
        <taxon>Amblyomma</taxon>
    </lineage>
</organism>
<dbReference type="EMBL" id="JARKHS020031540">
    <property type="protein sequence ID" value="KAK8761102.1"/>
    <property type="molecule type" value="Genomic_DNA"/>
</dbReference>
<dbReference type="Proteomes" id="UP001321473">
    <property type="component" value="Unassembled WGS sequence"/>
</dbReference>
<reference evidence="1 2" key="1">
    <citation type="journal article" date="2023" name="Arcadia Sci">
        <title>De novo assembly of a long-read Amblyomma americanum tick genome.</title>
        <authorList>
            <person name="Chou S."/>
            <person name="Poskanzer K.E."/>
            <person name="Rollins M."/>
            <person name="Thuy-Boun P.S."/>
        </authorList>
    </citation>
    <scope>NUCLEOTIDE SEQUENCE [LARGE SCALE GENOMIC DNA]</scope>
    <source>
        <strain evidence="1">F_SG_1</strain>
        <tissue evidence="1">Salivary glands</tissue>
    </source>
</reference>
<dbReference type="AlphaFoldDB" id="A0AAQ4DF62"/>
<accession>A0AAQ4DF62</accession>
<protein>
    <submittedName>
        <fullName evidence="1">Uncharacterized protein</fullName>
    </submittedName>
</protein>
<dbReference type="SUPFAM" id="SSF52047">
    <property type="entry name" value="RNI-like"/>
    <property type="match status" value="1"/>
</dbReference>
<dbReference type="InterPro" id="IPR032675">
    <property type="entry name" value="LRR_dom_sf"/>
</dbReference>
<evidence type="ECO:0000313" key="2">
    <source>
        <dbReference type="Proteomes" id="UP001321473"/>
    </source>
</evidence>
<evidence type="ECO:0000313" key="1">
    <source>
        <dbReference type="EMBL" id="KAK8761102.1"/>
    </source>
</evidence>
<gene>
    <name evidence="1" type="ORF">V5799_027631</name>
</gene>
<proteinExistence type="predicted"/>
<name>A0AAQ4DF62_AMBAM</name>